<evidence type="ECO:0000256" key="4">
    <source>
        <dbReference type="HAMAP-Rule" id="MF_00529"/>
    </source>
</evidence>
<dbReference type="AlphaFoldDB" id="E0UH22"/>
<dbReference type="KEGG" id="cyj:Cyan7822_3684"/>
<evidence type="ECO:0000256" key="2">
    <source>
        <dbReference type="ARBA" id="ARBA00008351"/>
    </source>
</evidence>
<dbReference type="STRING" id="497965.Cyan7822_3684"/>
<gene>
    <name evidence="4" type="primary">nifW</name>
    <name evidence="5" type="ordered locus">Cyan7822_3684</name>
</gene>
<dbReference type="EMBL" id="CP002198">
    <property type="protein sequence ID" value="ADN15621.1"/>
    <property type="molecule type" value="Genomic_DNA"/>
</dbReference>
<dbReference type="PIRSF" id="PIRSF005790">
    <property type="entry name" value="NifW"/>
    <property type="match status" value="1"/>
</dbReference>
<dbReference type="eggNOG" id="ENOG50330W8">
    <property type="taxonomic scope" value="Bacteria"/>
</dbReference>
<dbReference type="RefSeq" id="WP_013323690.1">
    <property type="nucleotide sequence ID" value="NC_014501.1"/>
</dbReference>
<dbReference type="NCBIfam" id="NF010702">
    <property type="entry name" value="PRK14102.1"/>
    <property type="match status" value="1"/>
</dbReference>
<proteinExistence type="inferred from homology"/>
<dbReference type="HOGENOM" id="CLU_145318_1_0_3"/>
<comment type="subunit">
    <text evidence="4">Homotrimer; associates with NifD.</text>
</comment>
<keyword evidence="6" id="KW-1185">Reference proteome</keyword>
<dbReference type="GO" id="GO:0009399">
    <property type="term" value="P:nitrogen fixation"/>
    <property type="evidence" value="ECO:0007669"/>
    <property type="project" value="UniProtKB-UniRule"/>
</dbReference>
<dbReference type="Proteomes" id="UP000008206">
    <property type="component" value="Chromosome"/>
</dbReference>
<evidence type="ECO:0000256" key="1">
    <source>
        <dbReference type="ARBA" id="ARBA00002247"/>
    </source>
</evidence>
<accession>E0UH22</accession>
<dbReference type="Pfam" id="PF03206">
    <property type="entry name" value="NifW"/>
    <property type="match status" value="1"/>
</dbReference>
<reference evidence="6" key="1">
    <citation type="journal article" date="2011" name="MBio">
        <title>Novel metabolic attributes of the genus Cyanothece, comprising a group of unicellular nitrogen-fixing Cyanobacteria.</title>
        <authorList>
            <person name="Bandyopadhyay A."/>
            <person name="Elvitigala T."/>
            <person name="Welsh E."/>
            <person name="Stockel J."/>
            <person name="Liberton M."/>
            <person name="Min H."/>
            <person name="Sherman L.A."/>
            <person name="Pakrasi H.B."/>
        </authorList>
    </citation>
    <scope>NUCLEOTIDE SEQUENCE [LARGE SCALE GENOMIC DNA]</scope>
    <source>
        <strain evidence="6">PCC 7822</strain>
    </source>
</reference>
<evidence type="ECO:0000256" key="3">
    <source>
        <dbReference type="ARBA" id="ARBA00023231"/>
    </source>
</evidence>
<organism evidence="5 6">
    <name type="scientific">Gloeothece verrucosa (strain PCC 7822)</name>
    <name type="common">Cyanothece sp. (strain PCC 7822)</name>
    <dbReference type="NCBI Taxonomy" id="497965"/>
    <lineage>
        <taxon>Bacteria</taxon>
        <taxon>Bacillati</taxon>
        <taxon>Cyanobacteriota</taxon>
        <taxon>Cyanophyceae</taxon>
        <taxon>Oscillatoriophycideae</taxon>
        <taxon>Chroococcales</taxon>
        <taxon>Aphanothecaceae</taxon>
        <taxon>Gloeothece</taxon>
        <taxon>Gloeothece verrucosa</taxon>
    </lineage>
</organism>
<sequence length="119" mass="13640">MGETTQMTTPATQTFADFKSLTDTEDYLQFFGISYDQTFVNVNRLHILKQFSLLIEEVDQAFPDLSETEKLSKYGEAFAEAYELFKTSSPVETKLFKVFQEKPKDVVFLKDLTKDAGVK</sequence>
<comment type="similarity">
    <text evidence="2 4">Belongs to the NifW family.</text>
</comment>
<name>E0UH22_GLOV7</name>
<evidence type="ECO:0000313" key="6">
    <source>
        <dbReference type="Proteomes" id="UP000008206"/>
    </source>
</evidence>
<keyword evidence="3 4" id="KW-0535">Nitrogen fixation</keyword>
<dbReference type="HAMAP" id="MF_00529">
    <property type="entry name" value="NifW"/>
    <property type="match status" value="1"/>
</dbReference>
<dbReference type="InterPro" id="IPR004893">
    <property type="entry name" value="NifW"/>
</dbReference>
<evidence type="ECO:0000313" key="5">
    <source>
        <dbReference type="EMBL" id="ADN15621.1"/>
    </source>
</evidence>
<comment type="function">
    <text evidence="1 4">May protect the nitrogenase Fe-Mo protein from oxidative damage.</text>
</comment>
<protein>
    <recommendedName>
        <fullName evidence="4">Nitrogenase-stabilizing/protective protein NifW</fullName>
    </recommendedName>
</protein>